<accession>A0ABV3LBA7</accession>
<feature type="chain" id="PRO_5045925225" evidence="1">
    <location>
        <begin position="28"/>
        <end position="531"/>
    </location>
</feature>
<dbReference type="PANTHER" id="PTHR42678:SF34">
    <property type="entry name" value="OS04G0183300 PROTEIN"/>
    <property type="match status" value="1"/>
</dbReference>
<keyword evidence="1" id="KW-0732">Signal</keyword>
<evidence type="ECO:0000313" key="3">
    <source>
        <dbReference type="EMBL" id="MEV8468772.1"/>
    </source>
</evidence>
<reference evidence="3 4" key="1">
    <citation type="submission" date="2024-07" db="EMBL/GenBank/DDBJ databases">
        <authorList>
            <person name="Kang M."/>
        </authorList>
    </citation>
    <scope>NUCLEOTIDE SEQUENCE [LARGE SCALE GENOMIC DNA]</scope>
    <source>
        <strain evidence="3 4">DFM31</strain>
    </source>
</reference>
<dbReference type="EMBL" id="JBFBVU010000040">
    <property type="protein sequence ID" value="MEV8468772.1"/>
    <property type="molecule type" value="Genomic_DNA"/>
</dbReference>
<comment type="caution">
    <text evidence="3">The sequence shown here is derived from an EMBL/GenBank/DDBJ whole genome shotgun (WGS) entry which is preliminary data.</text>
</comment>
<evidence type="ECO:0000256" key="1">
    <source>
        <dbReference type="SAM" id="SignalP"/>
    </source>
</evidence>
<evidence type="ECO:0000259" key="2">
    <source>
        <dbReference type="Pfam" id="PF01425"/>
    </source>
</evidence>
<dbReference type="Proteomes" id="UP001553161">
    <property type="component" value="Unassembled WGS sequence"/>
</dbReference>
<dbReference type="InterPro" id="IPR036928">
    <property type="entry name" value="AS_sf"/>
</dbReference>
<dbReference type="RefSeq" id="WP_366194732.1">
    <property type="nucleotide sequence ID" value="NZ_JBFBVU010000040.1"/>
</dbReference>
<gene>
    <name evidence="3" type="ORF">AB0T83_18595</name>
</gene>
<feature type="signal peptide" evidence="1">
    <location>
        <begin position="1"/>
        <end position="27"/>
    </location>
</feature>
<dbReference type="PANTHER" id="PTHR42678">
    <property type="entry name" value="AMIDASE"/>
    <property type="match status" value="1"/>
</dbReference>
<dbReference type="InterPro" id="IPR023631">
    <property type="entry name" value="Amidase_dom"/>
</dbReference>
<dbReference type="SUPFAM" id="SSF75304">
    <property type="entry name" value="Amidase signature (AS) enzymes"/>
    <property type="match status" value="1"/>
</dbReference>
<organism evidence="3 4">
    <name type="scientific">Meridianimarinicoccus marinus</name>
    <dbReference type="NCBI Taxonomy" id="3231483"/>
    <lineage>
        <taxon>Bacteria</taxon>
        <taxon>Pseudomonadati</taxon>
        <taxon>Pseudomonadota</taxon>
        <taxon>Alphaproteobacteria</taxon>
        <taxon>Rhodobacterales</taxon>
        <taxon>Paracoccaceae</taxon>
        <taxon>Meridianimarinicoccus</taxon>
    </lineage>
</organism>
<feature type="domain" description="Amidase" evidence="2">
    <location>
        <begin position="85"/>
        <end position="511"/>
    </location>
</feature>
<protein>
    <submittedName>
        <fullName evidence="3">Amidase family protein</fullName>
    </submittedName>
</protein>
<name>A0ABV3LBA7_9RHOB</name>
<keyword evidence="4" id="KW-1185">Reference proteome</keyword>
<dbReference type="Gene3D" id="3.90.1300.10">
    <property type="entry name" value="Amidase signature (AS) domain"/>
    <property type="match status" value="1"/>
</dbReference>
<proteinExistence type="predicted"/>
<evidence type="ECO:0000313" key="4">
    <source>
        <dbReference type="Proteomes" id="UP001553161"/>
    </source>
</evidence>
<sequence>MGLTNMRALSLPMALCLAALAPIETFAQDDGQVPRLQQLVFPPLPDGTPALPEDIVAALDRVLPSLTIPELSGFMEDGQLTSVILTRYYLERIAALDDHYRTYLEVNPAAIEEAQSADALRAEGTVLGPLHGIPVSLKDNIGTAAPMHTTAGAEILRDHAPEADAALVRQLRDGGAVILGKANLSEFAGAISLGLFLGGSTAIAGSGINPHGAFPTGGSSSGSAGAVAANLTTVSVGSETSGSLIAPSAWHSVVGMKPSRDLVSGDGVIPLLTTNDSPGPIARTVTDAALLLGVIDTGHADYAAALSLDALQGLRVGVLASELAAQKGNADLLQRIATALTLTGAEVGPASLSGWQSALSEFDLFLAGGIRYEMTAYIGSIRPEIDGPEALAAYYAADPDTRAPFGTPVLDAKLAEAATLSEEDFRAMGESLTAKAAELLDAAFAASGAEVLVSIDNDHSQVYATAGYPAITVPLGARSGGGILAALGSDGAGMPVGATLIGKQGADASLLGYAYAFEQASQLQLTPEISP</sequence>
<dbReference type="Pfam" id="PF01425">
    <property type="entry name" value="Amidase"/>
    <property type="match status" value="1"/>
</dbReference>